<evidence type="ECO:0000313" key="4">
    <source>
        <dbReference type="Proteomes" id="UP000007844"/>
    </source>
</evidence>
<accession>F3YYB4</accession>
<dbReference type="eggNOG" id="COG3681">
    <property type="taxonomic scope" value="Bacteria"/>
</dbReference>
<comment type="similarity">
    <text evidence="1">Belongs to the UPF0597 family.</text>
</comment>
<dbReference type="Pfam" id="PF03313">
    <property type="entry name" value="SDH_alpha"/>
    <property type="match status" value="1"/>
</dbReference>
<dbReference type="RefSeq" id="WP_014259358.1">
    <property type="nucleotide sequence ID" value="NC_016629.1"/>
</dbReference>
<evidence type="ECO:0000259" key="2">
    <source>
        <dbReference type="Pfam" id="PF03313"/>
    </source>
</evidence>
<evidence type="ECO:0000313" key="3">
    <source>
        <dbReference type="EMBL" id="EGJ49558.1"/>
    </source>
</evidence>
<dbReference type="PIRSF" id="PIRSF006054">
    <property type="entry name" value="UCP006054"/>
    <property type="match status" value="1"/>
</dbReference>
<evidence type="ECO:0000256" key="1">
    <source>
        <dbReference type="HAMAP-Rule" id="MF_01845"/>
    </source>
</evidence>
<dbReference type="HAMAP" id="MF_01845">
    <property type="entry name" value="UPF0597"/>
    <property type="match status" value="1"/>
</dbReference>
<dbReference type="STRING" id="690850.Desaf_1219"/>
<gene>
    <name evidence="3" type="ORF">Desaf_1219</name>
</gene>
<sequence>MDLQAFFRNEVKPALGCTEPACVALAAAAAARQLGSSLERIHLRLSANIAKNGMHVGIPGAPGLRGNLLAAALGALAGEPDKGLLVLERVAPQDVAAAKALLEAGAVSLEIVHDVPAVYAEAELTGRDGRSASAVVAFAHDFLHEVRREGLVVSRAGEAQSGRSDLPSYIKDLSRLSFSQIWSLAESIDEGLQTFLLHGAAMNLKVAEEGLASSWGLGVGHGLRQCGPANDLLWDIKAWSAAAADVRMAGGSQAVMSSAGSGNHGLTAIIPPALYARASGCDDRALSEALALSHLVTGYIKARTGKLTPVCGCAVAAGSGAAAALTRLNDGTPRQAEAAIGNVLSAVLGMICDGAKASCALKVSTAAGEAFTAARLALRGAGISDRQGVIGLDFSDNARVVGELSSLGFGAVDGVILRLLDSTN</sequence>
<proteinExistence type="inferred from homology"/>
<dbReference type="AlphaFoldDB" id="F3YYB4"/>
<dbReference type="GO" id="GO:0080146">
    <property type="term" value="F:L-cysteine desulfhydrase activity"/>
    <property type="evidence" value="ECO:0007669"/>
    <property type="project" value="TreeGrafter"/>
</dbReference>
<dbReference type="InterPro" id="IPR005130">
    <property type="entry name" value="Ser_deHydtase-like_asu"/>
</dbReference>
<name>F3YYB4_DESAF</name>
<dbReference type="EMBL" id="CP003221">
    <property type="protein sequence ID" value="EGJ49558.1"/>
    <property type="molecule type" value="Genomic_DNA"/>
</dbReference>
<dbReference type="GO" id="GO:0019450">
    <property type="term" value="P:L-cysteine catabolic process to pyruvate"/>
    <property type="evidence" value="ECO:0007669"/>
    <property type="project" value="TreeGrafter"/>
</dbReference>
<protein>
    <recommendedName>
        <fullName evidence="1">UPF0597 protein Desaf_1219</fullName>
    </recommendedName>
</protein>
<dbReference type="HOGENOM" id="CLU_051840_0_0_7"/>
<dbReference type="InterPro" id="IPR021144">
    <property type="entry name" value="UPF0597"/>
</dbReference>
<reference evidence="3 4" key="1">
    <citation type="journal article" date="2011" name="J. Bacteriol.">
        <title>Genome sequence of the mercury-methylating and pleomorphic Desulfovibrio africanus Strain Walvis Bay.</title>
        <authorList>
            <person name="Brown S.D."/>
            <person name="Wall J.D."/>
            <person name="Kucken A.M."/>
            <person name="Gilmour C.C."/>
            <person name="Podar M."/>
            <person name="Brandt C.C."/>
            <person name="Teshima H."/>
            <person name="Detter J.C."/>
            <person name="Han C.S."/>
            <person name="Land M.L."/>
            <person name="Lucas S."/>
            <person name="Han J."/>
            <person name="Pennacchio L."/>
            <person name="Nolan M."/>
            <person name="Pitluck S."/>
            <person name="Woyke T."/>
            <person name="Goodwin L."/>
            <person name="Palumbo A.V."/>
            <person name="Elias D.A."/>
        </authorList>
    </citation>
    <scope>NUCLEOTIDE SEQUENCE [LARGE SCALE GENOMIC DNA]</scope>
    <source>
        <strain evidence="3 4">Walvis Bay</strain>
    </source>
</reference>
<dbReference type="PANTHER" id="PTHR30501:SF2">
    <property type="entry name" value="UPF0597 PROTEIN YHAM"/>
    <property type="match status" value="1"/>
</dbReference>
<organism evidence="3 4">
    <name type="scientific">Desulfocurvibacter africanus subsp. africanus str. Walvis Bay</name>
    <dbReference type="NCBI Taxonomy" id="690850"/>
    <lineage>
        <taxon>Bacteria</taxon>
        <taxon>Pseudomonadati</taxon>
        <taxon>Thermodesulfobacteriota</taxon>
        <taxon>Desulfovibrionia</taxon>
        <taxon>Desulfovibrionales</taxon>
        <taxon>Desulfovibrionaceae</taxon>
        <taxon>Desulfocurvibacter</taxon>
    </lineage>
</organism>
<feature type="domain" description="Serine dehydratase-like alpha subunit" evidence="2">
    <location>
        <begin position="83"/>
        <end position="417"/>
    </location>
</feature>
<dbReference type="PANTHER" id="PTHR30501">
    <property type="entry name" value="UPF0597 PROTEIN YHAM"/>
    <property type="match status" value="1"/>
</dbReference>
<keyword evidence="4" id="KW-1185">Reference proteome</keyword>
<dbReference type="Proteomes" id="UP000007844">
    <property type="component" value="Chromosome"/>
</dbReference>
<dbReference type="KEGG" id="daf:Desaf_1219"/>